<dbReference type="AlphaFoldDB" id="A0A1I4C0C9"/>
<dbReference type="OrthoDB" id="5458135at2"/>
<name>A0A1I4C0C9_9ACTN</name>
<accession>A0A1I4C0C9</accession>
<protein>
    <submittedName>
        <fullName evidence="1">Uncharacterized protein</fullName>
    </submittedName>
</protein>
<proteinExistence type="predicted"/>
<dbReference type="InParanoid" id="A0A1I4C0C9"/>
<dbReference type="STRING" id="504800.SAMN04488085_103285"/>
<sequence>MTTSRRTSRRPITFDPDEVEFELLSELEEWLSSFPVAHRRTLRPILEDEVRRRLRRHAPTWSDDGRRWVPIRPTREPLHRAQLTRAIVGLSHYRFPTAAALAWAVSGVEPDVANRWAQDRSPWRPTCRDEEGVSRFNDLDRARAWQDHLAPETLDPRRPWLLDPEVLLHGETVLAGTLRDPGSLQPYLRAGFSETAALSWHRLLSEQKLVGRDRATLPTALAWRQAGVGLPALYRWSAQGPTPKGGPRYPITWQAAFLHAGCPNLQTALPWLDLVRQRRRLTLQDAVLLYRTTPIDWVRAWA</sequence>
<dbReference type="Proteomes" id="UP000199152">
    <property type="component" value="Unassembled WGS sequence"/>
</dbReference>
<keyword evidence="2" id="KW-1185">Reference proteome</keyword>
<dbReference type="RefSeq" id="WP_091322487.1">
    <property type="nucleotide sequence ID" value="NZ_FOSW01000003.1"/>
</dbReference>
<dbReference type="EMBL" id="FOSW01000003">
    <property type="protein sequence ID" value="SFK74534.1"/>
    <property type="molecule type" value="Genomic_DNA"/>
</dbReference>
<evidence type="ECO:0000313" key="1">
    <source>
        <dbReference type="EMBL" id="SFK74534.1"/>
    </source>
</evidence>
<evidence type="ECO:0000313" key="2">
    <source>
        <dbReference type="Proteomes" id="UP000199152"/>
    </source>
</evidence>
<organism evidence="1 2">
    <name type="scientific">Geodermatophilus ruber</name>
    <dbReference type="NCBI Taxonomy" id="504800"/>
    <lineage>
        <taxon>Bacteria</taxon>
        <taxon>Bacillati</taxon>
        <taxon>Actinomycetota</taxon>
        <taxon>Actinomycetes</taxon>
        <taxon>Geodermatophilales</taxon>
        <taxon>Geodermatophilaceae</taxon>
        <taxon>Geodermatophilus</taxon>
    </lineage>
</organism>
<gene>
    <name evidence="1" type="ORF">SAMN04488085_103285</name>
</gene>
<reference evidence="1 2" key="1">
    <citation type="submission" date="2016-10" db="EMBL/GenBank/DDBJ databases">
        <authorList>
            <person name="de Groot N.N."/>
        </authorList>
    </citation>
    <scope>NUCLEOTIDE SEQUENCE [LARGE SCALE GENOMIC DNA]</scope>
    <source>
        <strain evidence="1 2">DSM 45317</strain>
    </source>
</reference>